<dbReference type="AlphaFoldDB" id="A0A1H9DAP6"/>
<dbReference type="Pfam" id="PF16078">
    <property type="entry name" value="2-oxogl_dehyd_N"/>
    <property type="match status" value="1"/>
</dbReference>
<dbReference type="InterPro" id="IPR005475">
    <property type="entry name" value="Transketolase-like_Pyr-bd"/>
</dbReference>
<dbReference type="InterPro" id="IPR031717">
    <property type="entry name" value="ODO-1/KGD_C"/>
</dbReference>
<evidence type="ECO:0000256" key="9">
    <source>
        <dbReference type="ARBA" id="ARBA00023152"/>
    </source>
</evidence>
<dbReference type="RefSeq" id="WP_090269182.1">
    <property type="nucleotide sequence ID" value="NZ_FOEP01000004.1"/>
</dbReference>
<evidence type="ECO:0000256" key="3">
    <source>
        <dbReference type="ARBA" id="ARBA00006936"/>
    </source>
</evidence>
<evidence type="ECO:0000256" key="5">
    <source>
        <dbReference type="ARBA" id="ARBA00012280"/>
    </source>
</evidence>
<dbReference type="EMBL" id="FOEP01000004">
    <property type="protein sequence ID" value="SEQ10574.1"/>
    <property type="molecule type" value="Genomic_DNA"/>
</dbReference>
<dbReference type="GO" id="GO:0030976">
    <property type="term" value="F:thiamine pyrophosphate binding"/>
    <property type="evidence" value="ECO:0007669"/>
    <property type="project" value="InterPro"/>
</dbReference>
<dbReference type="PIRSF" id="PIRSF000157">
    <property type="entry name" value="Oxoglu_dh_E1"/>
    <property type="match status" value="1"/>
</dbReference>
<dbReference type="GO" id="GO:0006096">
    <property type="term" value="P:glycolytic process"/>
    <property type="evidence" value="ECO:0007669"/>
    <property type="project" value="UniProtKB-KW"/>
</dbReference>
<evidence type="ECO:0000256" key="2">
    <source>
        <dbReference type="ARBA" id="ARBA00003906"/>
    </source>
</evidence>
<dbReference type="OrthoDB" id="9759785at2"/>
<name>A0A1H9DAP6_9RHOB</name>
<dbReference type="SMART" id="SM00861">
    <property type="entry name" value="Transket_pyr"/>
    <property type="match status" value="1"/>
</dbReference>
<dbReference type="InterPro" id="IPR001017">
    <property type="entry name" value="DH_E1"/>
</dbReference>
<comment type="similarity">
    <text evidence="3">Belongs to the alpha-ketoglutarate dehydrogenase family.</text>
</comment>
<dbReference type="CDD" id="cd02016">
    <property type="entry name" value="TPP_E1_OGDC_like"/>
    <property type="match status" value="1"/>
</dbReference>
<evidence type="ECO:0000256" key="8">
    <source>
        <dbReference type="ARBA" id="ARBA00023052"/>
    </source>
</evidence>
<dbReference type="Gene3D" id="1.10.287.1150">
    <property type="entry name" value="TPP helical domain"/>
    <property type="match status" value="1"/>
</dbReference>
<dbReference type="InterPro" id="IPR032106">
    <property type="entry name" value="2-oxogl_dehyd_N"/>
</dbReference>
<reference evidence="12 13" key="1">
    <citation type="submission" date="2016-10" db="EMBL/GenBank/DDBJ databases">
        <authorList>
            <person name="de Groot N.N."/>
        </authorList>
    </citation>
    <scope>NUCLEOTIDE SEQUENCE [LARGE SCALE GENOMIC DNA]</scope>
    <source>
        <strain evidence="12 13">DSM 22007</strain>
    </source>
</reference>
<dbReference type="GO" id="GO:0004591">
    <property type="term" value="F:oxoglutarate dehydrogenase (succinyl-transferring) activity"/>
    <property type="evidence" value="ECO:0007669"/>
    <property type="project" value="UniProtKB-EC"/>
</dbReference>
<dbReference type="Gene3D" id="3.40.50.11610">
    <property type="entry name" value="Multifunctional 2-oxoglutarate metabolism enzyme, C-terminal domain"/>
    <property type="match status" value="1"/>
</dbReference>
<evidence type="ECO:0000313" key="13">
    <source>
        <dbReference type="Proteomes" id="UP000198634"/>
    </source>
</evidence>
<dbReference type="FunFam" id="3.40.50.12470:FF:000003">
    <property type="entry name" value="2-oxoglutarate dehydrogenase E1 component"/>
    <property type="match status" value="1"/>
</dbReference>
<dbReference type="InterPro" id="IPR042179">
    <property type="entry name" value="KGD_C_sf"/>
</dbReference>
<dbReference type="NCBIfam" id="NF006914">
    <property type="entry name" value="PRK09404.1"/>
    <property type="match status" value="1"/>
</dbReference>
<sequence>MTEQSPNDVFHASSFMQGHNAEYLEQLYARYANDPNAVDEAWQEFFRQMGDTDLDVKAEAAGPSWARADWPPVPADDLTAALTGEWPAAPAETRDAGKKITAKAADKGIQLSDEQVKRAVLDSIRALMIIRAFRIRGHLAADLDPLGMQDQTPHPELDPKSYGFTEADMDRPIFIDNVLGLQIASMRQIIDIVKRTYCGTFALQYMHISNPEEAGWLKERIEGFGKEIQFTREGRKAILNKLVEAEGFEKFLHVKYMGTKRFGLDGGEALIPAMEQIIKRGGSLGVRDIVVGMPHRGRLSVLANVMGKPYRAIFNEFQGGSFKPDDVDGSGDVKYHLGASSDREFDGNTVHLSLTANPSHLEAVNPVVLGKVRAKQAQANDKERITCLPILLHGDAAFAGQGVVAECFGLSGLVGHKTGGTIHIVVNNQIGFTTAPHFSRSSPYPTDNALVVEAPIFHVNGDDPEAVVHAAKVATEFRQKFHKDVVIDIFCYRRFGHNEGDEPMFTNPIMYKKIKRHKTTLSLYTERLVKDGLIPEGEIEDMKAAFQSFLNDEFEAGKEFKPNKADWLDGRWSHLDRQNEKKYQRGKTAIKPETMQQIGAALTRAPDGFPLHKTVERLLENKKQMFDSGTGFDWSTGEALAFGSLVSEGYPVRLSGQDSTRGTFSHRHSGLINQETEERYYPLNHVREGQAHYEVIDSMLSEYAVLGFEYGYSLSEPNALVLWEAQFGDFANGAQIMFDQFISSGEAKWLRMSGLVCLLPHGYEGQGPEHSSARLERFLTMCGGDNWIVANCTTPANYFHILRRQLHRTFRKPLILMTPKSLLRHKLAVSDAEAFTTGSSFHRVLWDDAEKGHSDTKLVADEKVKRVVMCSGKVYYDLLEERDARGIDDVYLMRIEQYYPFPAMTLVKELERFKGAEMFWCQEEPKNQGAWSFIEPNLEWVLGRIKAKHGRPIYVGRAASASPATGLASMHKAQQQALVDEALTLKGK</sequence>
<dbReference type="GO" id="GO:0005829">
    <property type="term" value="C:cytosol"/>
    <property type="evidence" value="ECO:0007669"/>
    <property type="project" value="TreeGrafter"/>
</dbReference>
<comment type="subunit">
    <text evidence="4">Homodimer. Part of the 2-oxoglutarate dehydrogenase (OGDH) complex composed of E1 (2-oxoglutarate dehydrogenase), E2 (dihydrolipoamide succinyltransferase) and E3 (dihydrolipoamide dehydrogenase); the complex contains multiple copies of the three enzymatic components (E1, E2 and E3).</text>
</comment>
<evidence type="ECO:0000256" key="1">
    <source>
        <dbReference type="ARBA" id="ARBA00001964"/>
    </source>
</evidence>
<evidence type="ECO:0000256" key="10">
    <source>
        <dbReference type="ARBA" id="ARBA00030680"/>
    </source>
</evidence>
<keyword evidence="8" id="KW-0786">Thiamine pyrophosphate</keyword>
<dbReference type="InterPro" id="IPR011603">
    <property type="entry name" value="2oxoglutarate_DH_E1"/>
</dbReference>
<dbReference type="NCBIfam" id="NF008907">
    <property type="entry name" value="PRK12270.1"/>
    <property type="match status" value="1"/>
</dbReference>
<dbReference type="Pfam" id="PF02779">
    <property type="entry name" value="Transket_pyr"/>
    <property type="match status" value="1"/>
</dbReference>
<evidence type="ECO:0000256" key="4">
    <source>
        <dbReference type="ARBA" id="ARBA00011301"/>
    </source>
</evidence>
<dbReference type="PANTHER" id="PTHR23152:SF4">
    <property type="entry name" value="2-OXOADIPATE DEHYDROGENASE COMPLEX COMPONENT E1"/>
    <property type="match status" value="1"/>
</dbReference>
<evidence type="ECO:0000313" key="12">
    <source>
        <dbReference type="EMBL" id="SEQ10574.1"/>
    </source>
</evidence>
<dbReference type="SUPFAM" id="SSF52518">
    <property type="entry name" value="Thiamin diphosphate-binding fold (THDP-binding)"/>
    <property type="match status" value="2"/>
</dbReference>
<accession>A0A1H9DAP6</accession>
<dbReference type="GO" id="GO:0006099">
    <property type="term" value="P:tricarboxylic acid cycle"/>
    <property type="evidence" value="ECO:0007669"/>
    <property type="project" value="TreeGrafter"/>
</dbReference>
<keyword evidence="9" id="KW-0324">Glycolysis</keyword>
<dbReference type="NCBIfam" id="TIGR00239">
    <property type="entry name" value="2oxo_dh_E1"/>
    <property type="match status" value="1"/>
</dbReference>
<keyword evidence="7" id="KW-0560">Oxidoreductase</keyword>
<dbReference type="PANTHER" id="PTHR23152">
    <property type="entry name" value="2-OXOGLUTARATE DEHYDROGENASE"/>
    <property type="match status" value="1"/>
</dbReference>
<comment type="cofactor">
    <cofactor evidence="1">
        <name>thiamine diphosphate</name>
        <dbReference type="ChEBI" id="CHEBI:58937"/>
    </cofactor>
</comment>
<dbReference type="EC" id="1.2.4.2" evidence="5"/>
<organism evidence="12 13">
    <name type="scientific">Thalassovita taeanensis</name>
    <dbReference type="NCBI Taxonomy" id="657014"/>
    <lineage>
        <taxon>Bacteria</taxon>
        <taxon>Pseudomonadati</taxon>
        <taxon>Pseudomonadota</taxon>
        <taxon>Alphaproteobacteria</taxon>
        <taxon>Rhodobacterales</taxon>
        <taxon>Roseobacteraceae</taxon>
        <taxon>Thalassovita</taxon>
    </lineage>
</organism>
<gene>
    <name evidence="12" type="ORF">SAMN04488092_10482</name>
</gene>
<keyword evidence="13" id="KW-1185">Reference proteome</keyword>
<evidence type="ECO:0000256" key="7">
    <source>
        <dbReference type="ARBA" id="ARBA00023002"/>
    </source>
</evidence>
<proteinExistence type="inferred from homology"/>
<dbReference type="Gene3D" id="3.40.50.970">
    <property type="match status" value="1"/>
</dbReference>
<dbReference type="Pfam" id="PF16870">
    <property type="entry name" value="OxoGdeHyase_C"/>
    <property type="match status" value="1"/>
</dbReference>
<dbReference type="Pfam" id="PF00676">
    <property type="entry name" value="E1_dh"/>
    <property type="match status" value="1"/>
</dbReference>
<evidence type="ECO:0000259" key="11">
    <source>
        <dbReference type="SMART" id="SM00861"/>
    </source>
</evidence>
<feature type="domain" description="Transketolase-like pyrimidine-binding" evidence="11">
    <location>
        <begin position="632"/>
        <end position="825"/>
    </location>
</feature>
<dbReference type="InterPro" id="IPR029061">
    <property type="entry name" value="THDP-binding"/>
</dbReference>
<dbReference type="Gene3D" id="3.40.50.12470">
    <property type="match status" value="1"/>
</dbReference>
<protein>
    <recommendedName>
        <fullName evidence="6">2-oxoglutarate dehydrogenase E1 component</fullName>
        <ecNumber evidence="5">1.2.4.2</ecNumber>
    </recommendedName>
    <alternativeName>
        <fullName evidence="10">Alpha-ketoglutarate dehydrogenase</fullName>
    </alternativeName>
</protein>
<dbReference type="GO" id="GO:0045252">
    <property type="term" value="C:oxoglutarate dehydrogenase complex"/>
    <property type="evidence" value="ECO:0007669"/>
    <property type="project" value="TreeGrafter"/>
</dbReference>
<evidence type="ECO:0000256" key="6">
    <source>
        <dbReference type="ARBA" id="ARBA00013321"/>
    </source>
</evidence>
<comment type="function">
    <text evidence="2">E1 component of the 2-oxoglutarate dehydrogenase (OGDH) complex which catalyzes the decarboxylation of 2-oxoglutarate, the first step in the conversion of 2-oxoglutarate to succinyl-CoA and CO(2).</text>
</comment>
<dbReference type="STRING" id="657014.SAMN04488092_10482"/>
<dbReference type="Proteomes" id="UP000198634">
    <property type="component" value="Unassembled WGS sequence"/>
</dbReference>